<dbReference type="OrthoDB" id="1441538at2"/>
<name>A0A0S2HX03_9BACT</name>
<accession>A0A0S2HX03</accession>
<dbReference type="SUPFAM" id="SSF52540">
    <property type="entry name" value="P-loop containing nucleoside triphosphate hydrolases"/>
    <property type="match status" value="1"/>
</dbReference>
<feature type="transmembrane region" description="Helical" evidence="1">
    <location>
        <begin position="59"/>
        <end position="87"/>
    </location>
</feature>
<organism evidence="2 3">
    <name type="scientific">Salinivirga cyanobacteriivorans</name>
    <dbReference type="NCBI Taxonomy" id="1307839"/>
    <lineage>
        <taxon>Bacteria</taxon>
        <taxon>Pseudomonadati</taxon>
        <taxon>Bacteroidota</taxon>
        <taxon>Bacteroidia</taxon>
        <taxon>Bacteroidales</taxon>
        <taxon>Salinivirgaceae</taxon>
        <taxon>Salinivirga</taxon>
    </lineage>
</organism>
<evidence type="ECO:0008006" key="4">
    <source>
        <dbReference type="Google" id="ProtNLM"/>
    </source>
</evidence>
<evidence type="ECO:0000313" key="2">
    <source>
        <dbReference type="EMBL" id="ALO14608.1"/>
    </source>
</evidence>
<keyword evidence="1" id="KW-1133">Transmembrane helix</keyword>
<reference evidence="2 3" key="1">
    <citation type="submission" date="2015-11" db="EMBL/GenBank/DDBJ databases">
        <title>Description and complete genome sequence of a novel strain predominating in hypersaline microbial mats and representing a new family of the Bacteriodetes phylum.</title>
        <authorList>
            <person name="Spring S."/>
            <person name="Bunk B."/>
            <person name="Sproer C."/>
            <person name="Klenk H.-P."/>
        </authorList>
    </citation>
    <scope>NUCLEOTIDE SEQUENCE [LARGE SCALE GENOMIC DNA]</scope>
    <source>
        <strain evidence="2 3">L21-Spi-D4</strain>
    </source>
</reference>
<dbReference type="RefSeq" id="WP_057952140.1">
    <property type="nucleotide sequence ID" value="NZ_CP013118.1"/>
</dbReference>
<keyword evidence="1" id="KW-0472">Membrane</keyword>
<dbReference type="Gene3D" id="3.40.50.300">
    <property type="entry name" value="P-loop containing nucleotide triphosphate hydrolases"/>
    <property type="match status" value="1"/>
</dbReference>
<proteinExistence type="predicted"/>
<keyword evidence="1" id="KW-0812">Transmembrane</keyword>
<feature type="transmembrane region" description="Helical" evidence="1">
    <location>
        <begin position="6"/>
        <end position="26"/>
    </location>
</feature>
<protein>
    <recommendedName>
        <fullName evidence="4">Sulfotransferase domain protein</fullName>
    </recommendedName>
</protein>
<dbReference type="AlphaFoldDB" id="A0A0S2HX03"/>
<dbReference type="InterPro" id="IPR027417">
    <property type="entry name" value="P-loop_NTPase"/>
</dbReference>
<dbReference type="Proteomes" id="UP000064893">
    <property type="component" value="Chromosome"/>
</dbReference>
<evidence type="ECO:0000256" key="1">
    <source>
        <dbReference type="SAM" id="Phobius"/>
    </source>
</evidence>
<dbReference type="STRING" id="1307839.L21SP5_00941"/>
<sequence>MIIYYPVLVVSFFIIGLLLRVNRFVFHRLAENSVGLVDGLISATEEDEKIKEVQQKTNGLVAALLKMFLVIIIAFAAGSIPIIIYALATGTSYAELDFFSFYAILFLSLGATIPFIIPLGKKKESSYSELSQLLHRMALDNYNISNRLFKRERKKIRKKGFNKKPDFVIVSGLARAGTTSLMNDLSEVDGFVSLNYANMPFLMAPNTWRKFYKPKTKKLKERSHKDGIMIGYNSNEALEEYFFKVKADDAFIKPDHLTEYVITEETYNDYLDYQNIIKLDDKKTYLAKNNNFILRYKSMREFNDEFIMVLMFRDPLTHAASLMEKHLEYQKLQKEDPFVLEYMNWLGHHEFGLNQKPFVFSEHAYHNQYDKTSLNYWLKNWIYYYQYILKTDHPNTLLINYDDYCKNPGSIVETVLQKTTISADIPDYKAFNNSRKTNREYDKSLYEEAQQVYSKLIDKVSNIK</sequence>
<feature type="transmembrane region" description="Helical" evidence="1">
    <location>
        <begin position="99"/>
        <end position="119"/>
    </location>
</feature>
<dbReference type="EMBL" id="CP013118">
    <property type="protein sequence ID" value="ALO14608.1"/>
    <property type="molecule type" value="Genomic_DNA"/>
</dbReference>
<keyword evidence="3" id="KW-1185">Reference proteome</keyword>
<evidence type="ECO:0000313" key="3">
    <source>
        <dbReference type="Proteomes" id="UP000064893"/>
    </source>
</evidence>
<gene>
    <name evidence="2" type="ORF">L21SP5_00941</name>
</gene>
<dbReference type="KEGG" id="blq:L21SP5_00941"/>